<dbReference type="CDD" id="cd06211">
    <property type="entry name" value="phenol_2-monooxygenase_like"/>
    <property type="match status" value="1"/>
</dbReference>
<dbReference type="InterPro" id="IPR036010">
    <property type="entry name" value="2Fe-2S_ferredoxin-like_sf"/>
</dbReference>
<dbReference type="PROSITE" id="PS51384">
    <property type="entry name" value="FAD_FR"/>
    <property type="match status" value="1"/>
</dbReference>
<evidence type="ECO:0000259" key="3">
    <source>
        <dbReference type="PROSITE" id="PS51085"/>
    </source>
</evidence>
<evidence type="ECO:0000313" key="6">
    <source>
        <dbReference type="Proteomes" id="UP000494330"/>
    </source>
</evidence>
<dbReference type="InterPro" id="IPR012675">
    <property type="entry name" value="Beta-grasp_dom_sf"/>
</dbReference>
<keyword evidence="2" id="KW-0001">2Fe-2S</keyword>
<dbReference type="GO" id="GO:0051537">
    <property type="term" value="F:2 iron, 2 sulfur cluster binding"/>
    <property type="evidence" value="ECO:0007669"/>
    <property type="project" value="UniProtKB-KW"/>
</dbReference>
<keyword evidence="2" id="KW-0408">Iron</keyword>
<dbReference type="Gene3D" id="2.40.30.10">
    <property type="entry name" value="Translation factors"/>
    <property type="match status" value="1"/>
</dbReference>
<dbReference type="InterPro" id="IPR039261">
    <property type="entry name" value="FNR_nucleotide-bd"/>
</dbReference>
<dbReference type="RefSeq" id="WP_034199129.1">
    <property type="nucleotide sequence ID" value="NZ_CABVQD010000005.1"/>
</dbReference>
<reference evidence="5 6" key="1">
    <citation type="submission" date="2019-09" db="EMBL/GenBank/DDBJ databases">
        <authorList>
            <person name="Depoorter E."/>
        </authorList>
    </citation>
    <scope>NUCLEOTIDE SEQUENCE [LARGE SCALE GENOMIC DNA]</scope>
    <source>
        <strain evidence="5">LMG 30113</strain>
    </source>
</reference>
<keyword evidence="2" id="KW-0411">Iron-sulfur</keyword>
<evidence type="ECO:0000313" key="5">
    <source>
        <dbReference type="EMBL" id="VWB47450.1"/>
    </source>
</evidence>
<dbReference type="PRINTS" id="PR00410">
    <property type="entry name" value="PHEHYDRXLASE"/>
</dbReference>
<dbReference type="EMBL" id="CABVQD010000005">
    <property type="protein sequence ID" value="VWB47450.1"/>
    <property type="molecule type" value="Genomic_DNA"/>
</dbReference>
<dbReference type="SUPFAM" id="SSF52343">
    <property type="entry name" value="Ferredoxin reductase-like, C-terminal NADP-linked domain"/>
    <property type="match status" value="1"/>
</dbReference>
<gene>
    <name evidence="5" type="ORF">BPA30113_02022</name>
</gene>
<evidence type="ECO:0000256" key="2">
    <source>
        <dbReference type="ARBA" id="ARBA00022714"/>
    </source>
</evidence>
<dbReference type="SUPFAM" id="SSF63380">
    <property type="entry name" value="Riboflavin synthase domain-like"/>
    <property type="match status" value="1"/>
</dbReference>
<keyword evidence="6" id="KW-1185">Reference proteome</keyword>
<dbReference type="CDD" id="cd00207">
    <property type="entry name" value="fer2"/>
    <property type="match status" value="1"/>
</dbReference>
<name>A0A6J5DDG4_9BURK</name>
<dbReference type="Pfam" id="PF00175">
    <property type="entry name" value="NAD_binding_1"/>
    <property type="match status" value="1"/>
</dbReference>
<dbReference type="AlphaFoldDB" id="A0A6J5DDG4"/>
<dbReference type="GO" id="GO:0016491">
    <property type="term" value="F:oxidoreductase activity"/>
    <property type="evidence" value="ECO:0007669"/>
    <property type="project" value="InterPro"/>
</dbReference>
<feature type="domain" description="2Fe-2S ferredoxin-type" evidence="3">
    <location>
        <begin position="3"/>
        <end position="93"/>
    </location>
</feature>
<dbReference type="InterPro" id="IPR017938">
    <property type="entry name" value="Riboflavin_synthase-like_b-brl"/>
</dbReference>
<dbReference type="PANTHER" id="PTHR47354:SF5">
    <property type="entry name" value="PROTEIN RFBI"/>
    <property type="match status" value="1"/>
</dbReference>
<evidence type="ECO:0000256" key="1">
    <source>
        <dbReference type="ARBA" id="ARBA00001974"/>
    </source>
</evidence>
<dbReference type="Pfam" id="PF00970">
    <property type="entry name" value="FAD_binding_6"/>
    <property type="match status" value="1"/>
</dbReference>
<keyword evidence="2" id="KW-0479">Metal-binding</keyword>
<dbReference type="PROSITE" id="PS51085">
    <property type="entry name" value="2FE2S_FER_2"/>
    <property type="match status" value="1"/>
</dbReference>
<evidence type="ECO:0000259" key="4">
    <source>
        <dbReference type="PROSITE" id="PS51384"/>
    </source>
</evidence>
<dbReference type="PANTHER" id="PTHR47354">
    <property type="entry name" value="NADH OXIDOREDUCTASE HCR"/>
    <property type="match status" value="1"/>
</dbReference>
<dbReference type="Gene3D" id="3.40.50.80">
    <property type="entry name" value="Nucleotide-binding domain of ferredoxin-NADP reductase (FNR) module"/>
    <property type="match status" value="1"/>
</dbReference>
<dbReference type="InterPro" id="IPR008333">
    <property type="entry name" value="Cbr1-like_FAD-bd_dom"/>
</dbReference>
<protein>
    <submittedName>
        <fullName evidence="5">Phenol hydroxylase</fullName>
    </submittedName>
</protein>
<proteinExistence type="predicted"/>
<comment type="cofactor">
    <cofactor evidence="1">
        <name>FAD</name>
        <dbReference type="ChEBI" id="CHEBI:57692"/>
    </cofactor>
</comment>
<dbReference type="InterPro" id="IPR017927">
    <property type="entry name" value="FAD-bd_FR_type"/>
</dbReference>
<dbReference type="InterPro" id="IPR050415">
    <property type="entry name" value="MRET"/>
</dbReference>
<dbReference type="SUPFAM" id="SSF54292">
    <property type="entry name" value="2Fe-2S ferredoxin-like"/>
    <property type="match status" value="1"/>
</dbReference>
<dbReference type="InterPro" id="IPR001041">
    <property type="entry name" value="2Fe-2S_ferredoxin-type"/>
</dbReference>
<accession>A0A6J5DDG4</accession>
<dbReference type="Pfam" id="PF00111">
    <property type="entry name" value="Fer2"/>
    <property type="match status" value="1"/>
</dbReference>
<organism evidence="5 6">
    <name type="scientific">Burkholderia paludis</name>
    <dbReference type="NCBI Taxonomy" id="1506587"/>
    <lineage>
        <taxon>Bacteria</taxon>
        <taxon>Pseudomonadati</taxon>
        <taxon>Pseudomonadota</taxon>
        <taxon>Betaproteobacteria</taxon>
        <taxon>Burkholderiales</taxon>
        <taxon>Burkholderiaceae</taxon>
        <taxon>Burkholderia</taxon>
        <taxon>Burkholderia cepacia complex</taxon>
    </lineage>
</organism>
<feature type="domain" description="FAD-binding FR-type" evidence="4">
    <location>
        <begin position="102"/>
        <end position="201"/>
    </location>
</feature>
<dbReference type="Gene3D" id="3.10.20.30">
    <property type="match status" value="1"/>
</dbReference>
<dbReference type="InterPro" id="IPR001433">
    <property type="entry name" value="OxRdtase_FAD/NAD-bd"/>
</dbReference>
<dbReference type="Proteomes" id="UP000494330">
    <property type="component" value="Unassembled WGS sequence"/>
</dbReference>
<sequence length="353" mass="39039">MTYQLTIEPIGQVIDVAQGQTLLDAALRHGIWLPHACCHGLCATCKVQVVDGEFEHGDPSPFALMDSEREEGKCLACCATPVSDIVIEAEIESDGDARPIPLRDFDSVVESIEDLTPTIRQVRLRVLDRALDFQPGQYLNLHVPGAGQPRAFSIASTPSAELIELHVRKVPGGVATTYLHESLQAGERLRFSGPLGRFYVRKSDARPVIFVAGGSGLSSPKSMVMDMLESGDTRAIHLFQGARNRAELYYAGLFEALEKDYPNFTYVPVLSDEPADSAWQGRRGFVHEAAEAVFQGDFREHKAYLCGPPPMIEASIRALMKGRLFERDIYLERFFSGADAEQRGTRSPLFRNI</sequence>